<evidence type="ECO:0008006" key="3">
    <source>
        <dbReference type="Google" id="ProtNLM"/>
    </source>
</evidence>
<dbReference type="PANTHER" id="PTHR33332">
    <property type="entry name" value="REVERSE TRANSCRIPTASE DOMAIN-CONTAINING PROTEIN"/>
    <property type="match status" value="1"/>
</dbReference>
<dbReference type="OrthoDB" id="8064698at2759"/>
<sequence length="386" mass="44965">MKEKNLEYHFESISDAVVLQSDLDCLFKWCTVNKLHLNIRKCSILSYGRKDQPFNHVYKINDLVLSRSDSVTDLGIIFETKLDFSQHIDSMVSKAYRRLGILKRKAREFSSESAPEVLFCAHVQSSLEYCSIIWDPNYRNKIEIVEQIQTNFLRYLLYKKNGIYLQDISSSCLRDMFNMSSLCSRRDVSCILFFNKVINGLIDCTDILSSINFIVLARSLRLHKITFCADIQRAFLEVGIVEEYRPFLKFLWIKKKGSNSDLSIHNIETLQYKRFTFGVKCRSFLLTTTIRLHLEKYAKEYEMACEMLKELYVDDLINGASDITVAIQSSTEMIYILSEARKNLRKWATNSPILNETWKHANVDCRETSENSRCTIEDSGIRRPSI</sequence>
<evidence type="ECO:0000313" key="2">
    <source>
        <dbReference type="Proteomes" id="UP000499080"/>
    </source>
</evidence>
<proteinExistence type="predicted"/>
<dbReference type="PRINTS" id="PR01345">
    <property type="entry name" value="CERVTRCPTASE"/>
</dbReference>
<dbReference type="Proteomes" id="UP000499080">
    <property type="component" value="Unassembled WGS sequence"/>
</dbReference>
<protein>
    <recommendedName>
        <fullName evidence="3">Reverse transcriptase domain-containing protein</fullName>
    </recommendedName>
</protein>
<reference evidence="1 2" key="1">
    <citation type="journal article" date="2019" name="Sci. Rep.">
        <title>Orb-weaving spider Araneus ventricosus genome elucidates the spidroin gene catalogue.</title>
        <authorList>
            <person name="Kono N."/>
            <person name="Nakamura H."/>
            <person name="Ohtoshi R."/>
            <person name="Moran D.A.P."/>
            <person name="Shinohara A."/>
            <person name="Yoshida Y."/>
            <person name="Fujiwara M."/>
            <person name="Mori M."/>
            <person name="Tomita M."/>
            <person name="Arakawa K."/>
        </authorList>
    </citation>
    <scope>NUCLEOTIDE SEQUENCE [LARGE SCALE GENOMIC DNA]</scope>
</reference>
<dbReference type="SUPFAM" id="SSF56672">
    <property type="entry name" value="DNA/RNA polymerases"/>
    <property type="match status" value="1"/>
</dbReference>
<accession>A0A4Y2IBG1</accession>
<gene>
    <name evidence="1" type="ORF">AVEN_241038_1</name>
</gene>
<dbReference type="EMBL" id="BGPR01002506">
    <property type="protein sequence ID" value="GBM74609.1"/>
    <property type="molecule type" value="Genomic_DNA"/>
</dbReference>
<name>A0A4Y2IBG1_ARAVE</name>
<dbReference type="InterPro" id="IPR043502">
    <property type="entry name" value="DNA/RNA_pol_sf"/>
</dbReference>
<keyword evidence="2" id="KW-1185">Reference proteome</keyword>
<dbReference type="GO" id="GO:0071897">
    <property type="term" value="P:DNA biosynthetic process"/>
    <property type="evidence" value="ECO:0007669"/>
    <property type="project" value="UniProtKB-ARBA"/>
</dbReference>
<evidence type="ECO:0000313" key="1">
    <source>
        <dbReference type="EMBL" id="GBM74609.1"/>
    </source>
</evidence>
<organism evidence="1 2">
    <name type="scientific">Araneus ventricosus</name>
    <name type="common">Orbweaver spider</name>
    <name type="synonym">Epeira ventricosa</name>
    <dbReference type="NCBI Taxonomy" id="182803"/>
    <lineage>
        <taxon>Eukaryota</taxon>
        <taxon>Metazoa</taxon>
        <taxon>Ecdysozoa</taxon>
        <taxon>Arthropoda</taxon>
        <taxon>Chelicerata</taxon>
        <taxon>Arachnida</taxon>
        <taxon>Araneae</taxon>
        <taxon>Araneomorphae</taxon>
        <taxon>Entelegynae</taxon>
        <taxon>Araneoidea</taxon>
        <taxon>Araneidae</taxon>
        <taxon>Araneus</taxon>
    </lineage>
</organism>
<dbReference type="AlphaFoldDB" id="A0A4Y2IBG1"/>
<comment type="caution">
    <text evidence="1">The sequence shown here is derived from an EMBL/GenBank/DDBJ whole genome shotgun (WGS) entry which is preliminary data.</text>
</comment>